<keyword evidence="2" id="KW-1185">Reference proteome</keyword>
<proteinExistence type="predicted"/>
<organism evidence="1 2">
    <name type="scientific">Caerostris darwini</name>
    <dbReference type="NCBI Taxonomy" id="1538125"/>
    <lineage>
        <taxon>Eukaryota</taxon>
        <taxon>Metazoa</taxon>
        <taxon>Ecdysozoa</taxon>
        <taxon>Arthropoda</taxon>
        <taxon>Chelicerata</taxon>
        <taxon>Arachnida</taxon>
        <taxon>Araneae</taxon>
        <taxon>Araneomorphae</taxon>
        <taxon>Entelegynae</taxon>
        <taxon>Araneoidea</taxon>
        <taxon>Araneidae</taxon>
        <taxon>Caerostris</taxon>
    </lineage>
</organism>
<gene>
    <name evidence="1" type="ORF">CDAR_124051</name>
</gene>
<name>A0AAV4TQW9_9ARAC</name>
<dbReference type="Proteomes" id="UP001054837">
    <property type="component" value="Unassembled WGS sequence"/>
</dbReference>
<dbReference type="EMBL" id="BPLQ01009992">
    <property type="protein sequence ID" value="GIY47707.1"/>
    <property type="molecule type" value="Genomic_DNA"/>
</dbReference>
<evidence type="ECO:0000313" key="1">
    <source>
        <dbReference type="EMBL" id="GIY47707.1"/>
    </source>
</evidence>
<reference evidence="1 2" key="1">
    <citation type="submission" date="2021-06" db="EMBL/GenBank/DDBJ databases">
        <title>Caerostris darwini draft genome.</title>
        <authorList>
            <person name="Kono N."/>
            <person name="Arakawa K."/>
        </authorList>
    </citation>
    <scope>NUCLEOTIDE SEQUENCE [LARGE SCALE GENOMIC DNA]</scope>
</reference>
<comment type="caution">
    <text evidence="1">The sequence shown here is derived from an EMBL/GenBank/DDBJ whole genome shotgun (WGS) entry which is preliminary data.</text>
</comment>
<evidence type="ECO:0000313" key="2">
    <source>
        <dbReference type="Proteomes" id="UP001054837"/>
    </source>
</evidence>
<sequence>MSKINASPVFGKERDNTPCPSRECLCQIGVVLKTNVDSSTHQGLLEVYSRFESTPISLVLVLSCRQLHYCRLADNTFFGDYYQEINQDVIR</sequence>
<dbReference type="AlphaFoldDB" id="A0AAV4TQW9"/>
<protein>
    <submittedName>
        <fullName evidence="1">Uncharacterized protein</fullName>
    </submittedName>
</protein>
<accession>A0AAV4TQW9</accession>